<comment type="caution">
    <text evidence="2">The sequence shown here is derived from an EMBL/GenBank/DDBJ whole genome shotgun (WGS) entry which is preliminary data.</text>
</comment>
<gene>
    <name evidence="2" type="ORF">B296_00058796</name>
</gene>
<protein>
    <submittedName>
        <fullName evidence="2">Uncharacterized protein</fullName>
    </submittedName>
</protein>
<evidence type="ECO:0000313" key="3">
    <source>
        <dbReference type="Proteomes" id="UP000287651"/>
    </source>
</evidence>
<name>A0A426XKG1_ENSVE</name>
<sequence>MVLPNNLSVGPNPSTLRSSIIPTIPGQSTASLGAPAQQLWKEAQAAATYYRGSLSPALARLVHCCPSEVLANLYSRHEELEQHLIEVRRKADPRLNKLDLELNLALYRTKEAKAQVEEARDEHASQVVYEFGYQIALRCFKVRYPKFKVNEDSFAELPLDVEVPAPTEVPFDNHLATPPALPPHS</sequence>
<evidence type="ECO:0000313" key="2">
    <source>
        <dbReference type="EMBL" id="RRT39956.1"/>
    </source>
</evidence>
<feature type="coiled-coil region" evidence="1">
    <location>
        <begin position="70"/>
        <end position="122"/>
    </location>
</feature>
<dbReference type="AlphaFoldDB" id="A0A426XKG1"/>
<dbReference type="Proteomes" id="UP000287651">
    <property type="component" value="Unassembled WGS sequence"/>
</dbReference>
<keyword evidence="1" id="KW-0175">Coiled coil</keyword>
<dbReference type="EMBL" id="AMZH03019748">
    <property type="protein sequence ID" value="RRT39956.1"/>
    <property type="molecule type" value="Genomic_DNA"/>
</dbReference>
<accession>A0A426XKG1</accession>
<reference evidence="2 3" key="1">
    <citation type="journal article" date="2014" name="Agronomy (Basel)">
        <title>A Draft Genome Sequence for Ensete ventricosum, the Drought-Tolerant Tree Against Hunger.</title>
        <authorList>
            <person name="Harrison J."/>
            <person name="Moore K.A."/>
            <person name="Paszkiewicz K."/>
            <person name="Jones T."/>
            <person name="Grant M."/>
            <person name="Ambacheew D."/>
            <person name="Muzemil S."/>
            <person name="Studholme D.J."/>
        </authorList>
    </citation>
    <scope>NUCLEOTIDE SEQUENCE [LARGE SCALE GENOMIC DNA]</scope>
</reference>
<organism evidence="2 3">
    <name type="scientific">Ensete ventricosum</name>
    <name type="common">Abyssinian banana</name>
    <name type="synonym">Musa ensete</name>
    <dbReference type="NCBI Taxonomy" id="4639"/>
    <lineage>
        <taxon>Eukaryota</taxon>
        <taxon>Viridiplantae</taxon>
        <taxon>Streptophyta</taxon>
        <taxon>Embryophyta</taxon>
        <taxon>Tracheophyta</taxon>
        <taxon>Spermatophyta</taxon>
        <taxon>Magnoliopsida</taxon>
        <taxon>Liliopsida</taxon>
        <taxon>Zingiberales</taxon>
        <taxon>Musaceae</taxon>
        <taxon>Ensete</taxon>
    </lineage>
</organism>
<proteinExistence type="predicted"/>
<evidence type="ECO:0000256" key="1">
    <source>
        <dbReference type="SAM" id="Coils"/>
    </source>
</evidence>